<accession>A0AAP3ANN6</accession>
<dbReference type="Proteomes" id="UP001207440">
    <property type="component" value="Unassembled WGS sequence"/>
</dbReference>
<reference evidence="1" key="1">
    <citation type="submission" date="2022-10" db="EMBL/GenBank/DDBJ databases">
        <title>Sifting through the core-genome to identify putative cross-protective antigens against Riemerella anatipestifer.</title>
        <authorList>
            <person name="Zheng X."/>
            <person name="Zhang W."/>
        </authorList>
    </citation>
    <scope>NUCLEOTIDE SEQUENCE</scope>
    <source>
        <strain evidence="1">ZWRA178</strain>
    </source>
</reference>
<dbReference type="RefSeq" id="WP_264309126.1">
    <property type="nucleotide sequence ID" value="NZ_JAOZYT010000166.1"/>
</dbReference>
<name>A0AAP3ANN6_RIEAN</name>
<evidence type="ECO:0000313" key="2">
    <source>
        <dbReference type="Proteomes" id="UP001207440"/>
    </source>
</evidence>
<gene>
    <name evidence="1" type="ORF">OKE68_11915</name>
</gene>
<organism evidence="1 2">
    <name type="scientific">Riemerella anatipestifer</name>
    <name type="common">Moraxella anatipestifer</name>
    <dbReference type="NCBI Taxonomy" id="34085"/>
    <lineage>
        <taxon>Bacteria</taxon>
        <taxon>Pseudomonadati</taxon>
        <taxon>Bacteroidota</taxon>
        <taxon>Flavobacteriia</taxon>
        <taxon>Flavobacteriales</taxon>
        <taxon>Weeksellaceae</taxon>
        <taxon>Riemerella</taxon>
    </lineage>
</organism>
<proteinExistence type="predicted"/>
<comment type="caution">
    <text evidence="1">The sequence shown here is derived from an EMBL/GenBank/DDBJ whole genome shotgun (WGS) entry which is preliminary data.</text>
</comment>
<dbReference type="AlphaFoldDB" id="A0AAP3ANN6"/>
<evidence type="ECO:0000313" key="1">
    <source>
        <dbReference type="EMBL" id="MCW0525007.1"/>
    </source>
</evidence>
<protein>
    <submittedName>
        <fullName evidence="1">Uncharacterized protein</fullName>
    </submittedName>
</protein>
<sequence length="81" mass="9965">MLGKNYFKVSKRKIDSYNKDKHGVFYIEEEYSLIICDEDKKHRWIIILERFEKYKIIVLSFYFTKFSKSKGIKKFKRNKGK</sequence>
<dbReference type="EMBL" id="JAOZYT010000166">
    <property type="protein sequence ID" value="MCW0525007.1"/>
    <property type="molecule type" value="Genomic_DNA"/>
</dbReference>
<feature type="non-terminal residue" evidence="1">
    <location>
        <position position="81"/>
    </location>
</feature>